<reference evidence="2" key="2">
    <citation type="submission" date="2021-10" db="EMBL/GenBank/DDBJ databases">
        <title>Phylogenomics reveals ancestral predisposition of the termite-cultivated fungus Termitomyces towards a domesticated lifestyle.</title>
        <authorList>
            <person name="Auxier B."/>
            <person name="Grum-Grzhimaylo A."/>
            <person name="Cardenas M.E."/>
            <person name="Lodge J.D."/>
            <person name="Laessoe T."/>
            <person name="Pedersen O."/>
            <person name="Smith M.E."/>
            <person name="Kuyper T.W."/>
            <person name="Franco-Molano E.A."/>
            <person name="Baroni T.J."/>
            <person name="Aanen D.K."/>
        </authorList>
    </citation>
    <scope>NUCLEOTIDE SEQUENCE</scope>
    <source>
        <strain evidence="2">AP01</strain>
        <tissue evidence="2">Mycelium</tissue>
    </source>
</reference>
<name>A0A9P7G7X3_9AGAR</name>
<reference evidence="2" key="1">
    <citation type="submission" date="2020-07" db="EMBL/GenBank/DDBJ databases">
        <authorList>
            <person name="Nieuwenhuis M."/>
            <person name="Van De Peppel L.J.J."/>
        </authorList>
    </citation>
    <scope>NUCLEOTIDE SEQUENCE</scope>
    <source>
        <strain evidence="2">AP01</strain>
        <tissue evidence="2">Mycelium</tissue>
    </source>
</reference>
<protein>
    <submittedName>
        <fullName evidence="2">Uncharacterized protein</fullName>
    </submittedName>
</protein>
<dbReference type="Gene3D" id="3.30.559.10">
    <property type="entry name" value="Chloramphenicol acetyltransferase-like domain"/>
    <property type="match status" value="1"/>
</dbReference>
<accession>A0A9P7G7X3</accession>
<proteinExistence type="predicted"/>
<feature type="compositionally biased region" description="Low complexity" evidence="1">
    <location>
        <begin position="190"/>
        <end position="201"/>
    </location>
</feature>
<evidence type="ECO:0000313" key="2">
    <source>
        <dbReference type="EMBL" id="KAG5645158.1"/>
    </source>
</evidence>
<comment type="caution">
    <text evidence="2">The sequence shown here is derived from an EMBL/GenBank/DDBJ whole genome shotgun (WGS) entry which is preliminary data.</text>
</comment>
<dbReference type="OrthoDB" id="3355480at2759"/>
<feature type="region of interest" description="Disordered" evidence="1">
    <location>
        <begin position="181"/>
        <end position="211"/>
    </location>
</feature>
<dbReference type="InterPro" id="IPR023213">
    <property type="entry name" value="CAT-like_dom_sf"/>
</dbReference>
<organism evidence="2 3">
    <name type="scientific">Asterophora parasitica</name>
    <dbReference type="NCBI Taxonomy" id="117018"/>
    <lineage>
        <taxon>Eukaryota</taxon>
        <taxon>Fungi</taxon>
        <taxon>Dikarya</taxon>
        <taxon>Basidiomycota</taxon>
        <taxon>Agaricomycotina</taxon>
        <taxon>Agaricomycetes</taxon>
        <taxon>Agaricomycetidae</taxon>
        <taxon>Agaricales</taxon>
        <taxon>Tricholomatineae</taxon>
        <taxon>Lyophyllaceae</taxon>
        <taxon>Asterophora</taxon>
    </lineage>
</organism>
<dbReference type="Proteomes" id="UP000775547">
    <property type="component" value="Unassembled WGS sequence"/>
</dbReference>
<dbReference type="AlphaFoldDB" id="A0A9P7G7X3"/>
<dbReference type="EMBL" id="JABCKV010000047">
    <property type="protein sequence ID" value="KAG5645158.1"/>
    <property type="molecule type" value="Genomic_DNA"/>
</dbReference>
<keyword evidence="3" id="KW-1185">Reference proteome</keyword>
<gene>
    <name evidence="2" type="ORF">DXG03_006782</name>
</gene>
<evidence type="ECO:0000313" key="3">
    <source>
        <dbReference type="Proteomes" id="UP000775547"/>
    </source>
</evidence>
<evidence type="ECO:0000256" key="1">
    <source>
        <dbReference type="SAM" id="MobiDB-lite"/>
    </source>
</evidence>
<dbReference type="Gene3D" id="3.30.559.30">
    <property type="entry name" value="Nonribosomal peptide synthetase, condensation domain"/>
    <property type="match status" value="1"/>
</dbReference>
<sequence>MHGLSSEIATRFSCVASTLTLASSLSVGSHPNETLTHNFRFTPPLTSHDALAEAQGALYFRDQSKEELIDTYMNGPRTLSTERMSYLVVSSPSFSPTSTILTPQAGGTQQEQEADKSYQTYHLFMVAPHFTGDGTSLHQATHDLLALLASPSSEDEIIAELDLADWAARLPASWESRCTQYDNSHDADPNTNTTSNTNTNTGADDDKDKGVPRGRFVRVAARVHAVCAKAREVGGHAFARLPTPASSSSKPTQTHRTILLERVYTPSETRAVLAHCRAHGVTVNHALEAAIPTNSRMINDRMLYTAINLRPHLAPVPPRFVNEKRREETYWFLALTYFTLVLPAFPPPLVGSSSPSLSTNTNTNTPKTTFWLRAQSAKQQTRRTVQSPLLVHRALEMAEEREARARGVPRRDIGIAELMRPMPAGTENPSVADAGPTPKPPPSTALLGLSLIGNLDATYVRSAYPAFELESVTTASRQKRAGALLLVHTFAGRLWVQFFFDEWGFVRRRKGGGGDGEDGDGQKEDTDVEVFWDEVGRAVTEFLID</sequence>